<dbReference type="EMBL" id="AE015929">
    <property type="protein sequence ID" value="AAO04173.1"/>
    <property type="molecule type" value="Genomic_DNA"/>
</dbReference>
<dbReference type="InterPro" id="IPR009898">
    <property type="entry name" value="DUF1440"/>
</dbReference>
<evidence type="ECO:0000313" key="2">
    <source>
        <dbReference type="EMBL" id="AAO04173.1"/>
    </source>
</evidence>
<sequence length="167" mass="19334">MKHQKNQSRFKLLIAGIIAGLLSGVVKLGWEVMFPPRTPSRDATNPPQQLLQLLGIPSDITHLTYNFSEHALPWISFIVHYSFSIAIAIIYIYIAKKYTKITLGYGALFGIVIWIVFHLILMPIMHVVPNAFDQPFSEHLSEFFGHIVWMMVIEMVRRYFYNIQLNK</sequence>
<evidence type="ECO:0000313" key="3">
    <source>
        <dbReference type="Proteomes" id="UP000001411"/>
    </source>
</evidence>
<dbReference type="AlphaFoldDB" id="A0A0H2VGX5"/>
<feature type="transmembrane region" description="Helical" evidence="1">
    <location>
        <begin position="12"/>
        <end position="30"/>
    </location>
</feature>
<feature type="transmembrane region" description="Helical" evidence="1">
    <location>
        <begin position="106"/>
        <end position="128"/>
    </location>
</feature>
<keyword evidence="1" id="KW-1133">Transmembrane helix</keyword>
<feature type="transmembrane region" description="Helical" evidence="1">
    <location>
        <begin position="143"/>
        <end position="160"/>
    </location>
</feature>
<proteinExistence type="predicted"/>
<dbReference type="PATRIC" id="fig|176280.10.peg.546"/>
<evidence type="ECO:0000256" key="1">
    <source>
        <dbReference type="SAM" id="Phobius"/>
    </source>
</evidence>
<name>A0A0H2VGX5_STAES</name>
<dbReference type="Proteomes" id="UP000001411">
    <property type="component" value="Chromosome"/>
</dbReference>
<dbReference type="Pfam" id="PF07274">
    <property type="entry name" value="DUF1440"/>
    <property type="match status" value="1"/>
</dbReference>
<evidence type="ECO:0008006" key="4">
    <source>
        <dbReference type="Google" id="ProtNLM"/>
    </source>
</evidence>
<gene>
    <name evidence="2" type="ordered locus">SE_0576</name>
</gene>
<keyword evidence="1" id="KW-0472">Membrane</keyword>
<dbReference type="KEGG" id="sep:SE_0576"/>
<dbReference type="OrthoDB" id="1629003at2"/>
<dbReference type="HOGENOM" id="CLU_095313_0_1_9"/>
<reference evidence="2 3" key="1">
    <citation type="journal article" date="2003" name="Mol. Microbiol.">
        <title>Genome-based analysis of virulence genes in a non-biofilm-forming Staphylococcus epidermidis strain (ATCC 12228).</title>
        <authorList>
            <person name="Zhang Y.Q."/>
            <person name="Ren S.X."/>
            <person name="Li H.L."/>
            <person name="Wang Y.X."/>
            <person name="Fu G."/>
            <person name="Yang J."/>
            <person name="Qin Z.Q."/>
            <person name="Miao Y.G."/>
            <person name="Wang W.Y."/>
            <person name="Chen R.S."/>
            <person name="Shen Y."/>
            <person name="Chen Z."/>
            <person name="Yuan Z.H."/>
            <person name="Zhao G.P."/>
            <person name="Qu D."/>
            <person name="Danchin A."/>
            <person name="Wen Y.M."/>
        </authorList>
    </citation>
    <scope>NUCLEOTIDE SEQUENCE [LARGE SCALE GENOMIC DNA]</scope>
    <source>
        <strain evidence="3">ATCC 12228 / FDA PCI 1200</strain>
    </source>
</reference>
<dbReference type="eggNOG" id="COG3477">
    <property type="taxonomic scope" value="Bacteria"/>
</dbReference>
<accession>A0A0H2VGX5</accession>
<dbReference type="RefSeq" id="WP_001829674.1">
    <property type="nucleotide sequence ID" value="NC_004461.1"/>
</dbReference>
<feature type="transmembrane region" description="Helical" evidence="1">
    <location>
        <begin position="71"/>
        <end position="94"/>
    </location>
</feature>
<keyword evidence="1" id="KW-0812">Transmembrane</keyword>
<organism evidence="2 3">
    <name type="scientific">Staphylococcus epidermidis (strain ATCC 12228 / FDA PCI 1200)</name>
    <dbReference type="NCBI Taxonomy" id="176280"/>
    <lineage>
        <taxon>Bacteria</taxon>
        <taxon>Bacillati</taxon>
        <taxon>Bacillota</taxon>
        <taxon>Bacilli</taxon>
        <taxon>Bacillales</taxon>
        <taxon>Staphylococcaceae</taxon>
        <taxon>Staphylococcus</taxon>
    </lineage>
</organism>
<protein>
    <recommendedName>
        <fullName evidence="4">DUF1440 domain-containing protein</fullName>
    </recommendedName>
</protein>